<sequence>MAPDQQVQPGELNGNSVCPDEAETLVAANAADITGLYPRLAA</sequence>
<evidence type="ECO:0000313" key="2">
    <source>
        <dbReference type="Proteomes" id="UP001239418"/>
    </source>
</evidence>
<dbReference type="RefSeq" id="WP_305449890.1">
    <property type="nucleotide sequence ID" value="NZ_CP117454.1"/>
</dbReference>
<evidence type="ECO:0000313" key="1">
    <source>
        <dbReference type="EMBL" id="WLG87811.1"/>
    </source>
</evidence>
<organism evidence="1 2">
    <name type="scientific">Pseudomonas cucumis</name>
    <dbReference type="NCBI Taxonomy" id="2954082"/>
    <lineage>
        <taxon>Bacteria</taxon>
        <taxon>Pseudomonadati</taxon>
        <taxon>Pseudomonadota</taxon>
        <taxon>Gammaproteobacteria</taxon>
        <taxon>Pseudomonadales</taxon>
        <taxon>Pseudomonadaceae</taxon>
        <taxon>Pseudomonas</taxon>
    </lineage>
</organism>
<accession>A0ABY9F4H7</accession>
<proteinExistence type="predicted"/>
<name>A0ABY9F4H7_9PSED</name>
<protein>
    <submittedName>
        <fullName evidence="1">Uncharacterized protein</fullName>
    </submittedName>
</protein>
<keyword evidence="2" id="KW-1185">Reference proteome</keyword>
<dbReference type="EMBL" id="CP117454">
    <property type="protein sequence ID" value="WLG87811.1"/>
    <property type="molecule type" value="Genomic_DNA"/>
</dbReference>
<reference evidence="1 2" key="1">
    <citation type="submission" date="2023-02" db="EMBL/GenBank/DDBJ databases">
        <title>Evolution of Hrp T3SS in non-pathogenic Pseudomonas fluorescens.</title>
        <authorList>
            <person name="Liao K."/>
            <person name="Wei H."/>
            <person name="Gu Y."/>
        </authorList>
    </citation>
    <scope>NUCLEOTIDE SEQUENCE [LARGE SCALE GENOMIC DNA]</scope>
    <source>
        <strain evidence="1 2">FP1935</strain>
    </source>
</reference>
<dbReference type="Proteomes" id="UP001239418">
    <property type="component" value="Chromosome"/>
</dbReference>
<gene>
    <name evidence="1" type="ORF">PSH97_16680</name>
</gene>